<evidence type="ECO:0000256" key="4">
    <source>
        <dbReference type="ARBA" id="ARBA00022552"/>
    </source>
</evidence>
<comment type="similarity">
    <text evidence="2">Belongs to the class IV-like SAM-binding methyltransferase superfamily. RNA methyltransferase NEP1 family.</text>
</comment>
<evidence type="ECO:0000256" key="2">
    <source>
        <dbReference type="ARBA" id="ARBA00008115"/>
    </source>
</evidence>
<keyword evidence="9" id="KW-0694">RNA-binding</keyword>
<dbReference type="GO" id="GO:0032040">
    <property type="term" value="C:small-subunit processome"/>
    <property type="evidence" value="ECO:0007669"/>
    <property type="project" value="TreeGrafter"/>
</dbReference>
<reference evidence="11" key="1">
    <citation type="submission" date="2023-06" db="EMBL/GenBank/DDBJ databases">
        <authorList>
            <person name="Kurt Z."/>
        </authorList>
    </citation>
    <scope>NUCLEOTIDE SEQUENCE</scope>
</reference>
<dbReference type="InterPro" id="IPR029026">
    <property type="entry name" value="tRNA_m1G_MTases_N"/>
</dbReference>
<keyword evidence="8" id="KW-0699">rRNA-binding</keyword>
<protein>
    <submittedName>
        <fullName evidence="11">Putative</fullName>
    </submittedName>
</protein>
<accession>A0AA86QLT0</accession>
<dbReference type="PANTHER" id="PTHR12636:SF5">
    <property type="entry name" value="RIBOSOMAL RNA SMALL SUBUNIT METHYLTRANSFERASE NEP1"/>
    <property type="match status" value="1"/>
</dbReference>
<keyword evidence="10" id="KW-0539">Nucleus</keyword>
<comment type="subcellular location">
    <subcellularLocation>
        <location evidence="1">Nucleus</location>
        <location evidence="1">Nucleolus</location>
    </subcellularLocation>
</comment>
<keyword evidence="4" id="KW-0698">rRNA processing</keyword>
<dbReference type="AlphaFoldDB" id="A0AA86QLT0"/>
<evidence type="ECO:0000256" key="5">
    <source>
        <dbReference type="ARBA" id="ARBA00022603"/>
    </source>
</evidence>
<dbReference type="EMBL" id="CATOUU010000950">
    <property type="protein sequence ID" value="CAI9961919.1"/>
    <property type="molecule type" value="Genomic_DNA"/>
</dbReference>
<evidence type="ECO:0000256" key="6">
    <source>
        <dbReference type="ARBA" id="ARBA00022679"/>
    </source>
</evidence>
<dbReference type="Gene3D" id="3.40.1280.10">
    <property type="match status" value="1"/>
</dbReference>
<dbReference type="GO" id="GO:0070475">
    <property type="term" value="P:rRNA base methylation"/>
    <property type="evidence" value="ECO:0007669"/>
    <property type="project" value="InterPro"/>
</dbReference>
<evidence type="ECO:0000256" key="3">
    <source>
        <dbReference type="ARBA" id="ARBA00022517"/>
    </source>
</evidence>
<sequence length="219" mass="24881">MSSLNQAVKKTQKLTVVVENAFLETIQVRDKYQLLNSDDHHAEMARAKRPMENARPDIVHQLLLQLFDSPLNKAGLLQVYIRTNQNQIIHINHTTKIPRTFARFCGLMVQLLYKHQIRAAETNEILMRLIAGPITKHLPMNKPVVELEYEQGSKIVPINEYVQKFKEEDEVVFVIGGFARGNVEIDYSTEKTAISQYPLSAAAVAARVTAAFENLWGVI</sequence>
<evidence type="ECO:0000313" key="12">
    <source>
        <dbReference type="EMBL" id="CAL6090230.1"/>
    </source>
</evidence>
<comment type="caution">
    <text evidence="11">The sequence shown here is derived from an EMBL/GenBank/DDBJ whole genome shotgun (WGS) entry which is preliminary data.</text>
</comment>
<dbReference type="CDD" id="cd18088">
    <property type="entry name" value="Nep1-like"/>
    <property type="match status" value="1"/>
</dbReference>
<evidence type="ECO:0000256" key="9">
    <source>
        <dbReference type="ARBA" id="ARBA00022884"/>
    </source>
</evidence>
<evidence type="ECO:0000313" key="11">
    <source>
        <dbReference type="EMBL" id="CAI9961919.1"/>
    </source>
</evidence>
<dbReference type="InterPro" id="IPR029028">
    <property type="entry name" value="Alpha/beta_knot_MTases"/>
</dbReference>
<reference evidence="12 13" key="2">
    <citation type="submission" date="2024-07" db="EMBL/GenBank/DDBJ databases">
        <authorList>
            <person name="Akdeniz Z."/>
        </authorList>
    </citation>
    <scope>NUCLEOTIDE SEQUENCE [LARGE SCALE GENOMIC DNA]</scope>
</reference>
<evidence type="ECO:0000256" key="7">
    <source>
        <dbReference type="ARBA" id="ARBA00022691"/>
    </source>
</evidence>
<keyword evidence="13" id="KW-1185">Reference proteome</keyword>
<keyword evidence="6" id="KW-0808">Transferase</keyword>
<keyword evidence="7" id="KW-0949">S-adenosyl-L-methionine</keyword>
<dbReference type="PANTHER" id="PTHR12636">
    <property type="entry name" value="NEP1/MRA1"/>
    <property type="match status" value="1"/>
</dbReference>
<proteinExistence type="inferred from homology"/>
<dbReference type="SUPFAM" id="SSF75217">
    <property type="entry name" value="alpha/beta knot"/>
    <property type="match status" value="1"/>
</dbReference>
<keyword evidence="5" id="KW-0489">Methyltransferase</keyword>
<dbReference type="InterPro" id="IPR005304">
    <property type="entry name" value="Rbsml_bgen_MeTrfase_EMG1/NEP1"/>
</dbReference>
<dbReference type="GO" id="GO:0019843">
    <property type="term" value="F:rRNA binding"/>
    <property type="evidence" value="ECO:0007669"/>
    <property type="project" value="UniProtKB-KW"/>
</dbReference>
<evidence type="ECO:0000256" key="1">
    <source>
        <dbReference type="ARBA" id="ARBA00004604"/>
    </source>
</evidence>
<organism evidence="11">
    <name type="scientific">Hexamita inflata</name>
    <dbReference type="NCBI Taxonomy" id="28002"/>
    <lineage>
        <taxon>Eukaryota</taxon>
        <taxon>Metamonada</taxon>
        <taxon>Diplomonadida</taxon>
        <taxon>Hexamitidae</taxon>
        <taxon>Hexamitinae</taxon>
        <taxon>Hexamita</taxon>
    </lineage>
</organism>
<dbReference type="Pfam" id="PF03587">
    <property type="entry name" value="EMG1"/>
    <property type="match status" value="1"/>
</dbReference>
<evidence type="ECO:0000313" key="13">
    <source>
        <dbReference type="Proteomes" id="UP001642409"/>
    </source>
</evidence>
<name>A0AA86QLT0_9EUKA</name>
<gene>
    <name evidence="11" type="ORF">HINF_LOCUS49564</name>
    <name evidence="12" type="ORF">HINF_LOCUS65210</name>
</gene>
<keyword evidence="3" id="KW-0690">Ribosome biogenesis</keyword>
<evidence type="ECO:0000256" key="10">
    <source>
        <dbReference type="ARBA" id="ARBA00023242"/>
    </source>
</evidence>
<evidence type="ECO:0000256" key="8">
    <source>
        <dbReference type="ARBA" id="ARBA00022730"/>
    </source>
</evidence>
<dbReference type="FunFam" id="3.40.1280.10:FF:000003">
    <property type="entry name" value="Ribosomal RNA small subunit methyltransferase"/>
    <property type="match status" value="1"/>
</dbReference>
<dbReference type="Proteomes" id="UP001642409">
    <property type="component" value="Unassembled WGS sequence"/>
</dbReference>
<dbReference type="GO" id="GO:0070037">
    <property type="term" value="F:rRNA (pseudouridine) methyltransferase activity"/>
    <property type="evidence" value="ECO:0007669"/>
    <property type="project" value="InterPro"/>
</dbReference>
<dbReference type="EMBL" id="CAXDID020000426">
    <property type="protein sequence ID" value="CAL6090230.1"/>
    <property type="molecule type" value="Genomic_DNA"/>
</dbReference>